<keyword evidence="4" id="KW-0902">Two-component regulatory system</keyword>
<keyword evidence="2" id="KW-0963">Cytoplasm</keyword>
<evidence type="ECO:0000256" key="1">
    <source>
        <dbReference type="ARBA" id="ARBA00004496"/>
    </source>
</evidence>
<dbReference type="InterPro" id="IPR012052">
    <property type="entry name" value="Spore_0_A"/>
</dbReference>
<dbReference type="GO" id="GO:0042173">
    <property type="term" value="P:regulation of sporulation resulting in formation of a cellular spore"/>
    <property type="evidence" value="ECO:0007669"/>
    <property type="project" value="InterPro"/>
</dbReference>
<dbReference type="GO" id="GO:0005509">
    <property type="term" value="F:calcium ion binding"/>
    <property type="evidence" value="ECO:0007669"/>
    <property type="project" value="InterPro"/>
</dbReference>
<evidence type="ECO:0000256" key="5">
    <source>
        <dbReference type="ARBA" id="ARBA00023015"/>
    </source>
</evidence>
<evidence type="ECO:0000256" key="7">
    <source>
        <dbReference type="ARBA" id="ARBA00023163"/>
    </source>
</evidence>
<dbReference type="NCBIfam" id="TIGR02875">
    <property type="entry name" value="spore_0_A"/>
    <property type="match status" value="1"/>
</dbReference>
<dbReference type="GO" id="GO:0003677">
    <property type="term" value="F:DNA binding"/>
    <property type="evidence" value="ECO:0007669"/>
    <property type="project" value="InterPro"/>
</dbReference>
<dbReference type="AlphaFoldDB" id="A0A645DV58"/>
<evidence type="ECO:0000259" key="8">
    <source>
        <dbReference type="Pfam" id="PF08769"/>
    </source>
</evidence>
<keyword evidence="5" id="KW-0805">Transcription regulation</keyword>
<proteinExistence type="predicted"/>
<dbReference type="GO" id="GO:0003700">
    <property type="term" value="F:DNA-binding transcription factor activity"/>
    <property type="evidence" value="ECO:0007669"/>
    <property type="project" value="InterPro"/>
</dbReference>
<dbReference type="InterPro" id="IPR036388">
    <property type="entry name" value="WH-like_DNA-bd_sf"/>
</dbReference>
<evidence type="ECO:0000313" key="9">
    <source>
        <dbReference type="EMBL" id="MPM93394.1"/>
    </source>
</evidence>
<feature type="domain" description="Sporulation initiation factor Spo0A C-terminal" evidence="8">
    <location>
        <begin position="39"/>
        <end position="142"/>
    </location>
</feature>
<accession>A0A645DV58</accession>
<dbReference type="InterPro" id="IPR014879">
    <property type="entry name" value="Spo0A_C"/>
</dbReference>
<name>A0A645DV58_9ZZZZ</name>
<dbReference type="SUPFAM" id="SSF46894">
    <property type="entry name" value="C-terminal effector domain of the bipartite response regulators"/>
    <property type="match status" value="1"/>
</dbReference>
<evidence type="ECO:0000256" key="3">
    <source>
        <dbReference type="ARBA" id="ARBA00022553"/>
    </source>
</evidence>
<evidence type="ECO:0000256" key="2">
    <source>
        <dbReference type="ARBA" id="ARBA00022490"/>
    </source>
</evidence>
<sequence length="148" mass="16812">MLAERIRQLYSILSPTTKIEEKTSGRMKMDSGENLETQVTKIIHEIGIPAHIKGYQYLREAIMLSVNNMDVINSITKLLYPSVAKKFSTTSSRVERAIRHAIEVAWDRGDIDTLNSIFGYTVHNNKGKPTNSEFVAMIADKLRLKMKV</sequence>
<comment type="subcellular location">
    <subcellularLocation>
        <location evidence="1">Cytoplasm</location>
    </subcellularLocation>
</comment>
<dbReference type="InterPro" id="IPR016032">
    <property type="entry name" value="Sig_transdc_resp-reg_C-effctor"/>
</dbReference>
<dbReference type="GO" id="GO:0051606">
    <property type="term" value="P:detection of stimulus"/>
    <property type="evidence" value="ECO:0007669"/>
    <property type="project" value="InterPro"/>
</dbReference>
<keyword evidence="7" id="KW-0804">Transcription</keyword>
<comment type="caution">
    <text evidence="9">The sequence shown here is derived from an EMBL/GenBank/DDBJ whole genome shotgun (WGS) entry which is preliminary data.</text>
</comment>
<evidence type="ECO:0000256" key="4">
    <source>
        <dbReference type="ARBA" id="ARBA00023012"/>
    </source>
</evidence>
<gene>
    <name evidence="9" type="primary">spo0A_24</name>
    <name evidence="9" type="ORF">SDC9_140531</name>
</gene>
<keyword evidence="3" id="KW-0597">Phosphoprotein</keyword>
<dbReference type="Pfam" id="PF08769">
    <property type="entry name" value="Spo0A_C"/>
    <property type="match status" value="1"/>
</dbReference>
<organism evidence="9">
    <name type="scientific">bioreactor metagenome</name>
    <dbReference type="NCBI Taxonomy" id="1076179"/>
    <lineage>
        <taxon>unclassified sequences</taxon>
        <taxon>metagenomes</taxon>
        <taxon>ecological metagenomes</taxon>
    </lineage>
</organism>
<dbReference type="EMBL" id="VSSQ01040199">
    <property type="protein sequence ID" value="MPM93394.1"/>
    <property type="molecule type" value="Genomic_DNA"/>
</dbReference>
<protein>
    <submittedName>
        <fullName evidence="9">Stage 0 sporulation protein A</fullName>
    </submittedName>
</protein>
<dbReference type="GO" id="GO:0000160">
    <property type="term" value="P:phosphorelay signal transduction system"/>
    <property type="evidence" value="ECO:0007669"/>
    <property type="project" value="UniProtKB-KW"/>
</dbReference>
<dbReference type="Gene3D" id="1.10.10.10">
    <property type="entry name" value="Winged helix-like DNA-binding domain superfamily/Winged helix DNA-binding domain"/>
    <property type="match status" value="1"/>
</dbReference>
<reference evidence="9" key="1">
    <citation type="submission" date="2019-08" db="EMBL/GenBank/DDBJ databases">
        <authorList>
            <person name="Kucharzyk K."/>
            <person name="Murdoch R.W."/>
            <person name="Higgins S."/>
            <person name="Loffler F."/>
        </authorList>
    </citation>
    <scope>NUCLEOTIDE SEQUENCE</scope>
</reference>
<keyword evidence="6" id="KW-0010">Activator</keyword>
<dbReference type="GO" id="GO:0005737">
    <property type="term" value="C:cytoplasm"/>
    <property type="evidence" value="ECO:0007669"/>
    <property type="project" value="UniProtKB-SubCell"/>
</dbReference>
<evidence type="ECO:0000256" key="6">
    <source>
        <dbReference type="ARBA" id="ARBA00023159"/>
    </source>
</evidence>